<keyword evidence="3" id="KW-1185">Reference proteome</keyword>
<evidence type="ECO:0000313" key="3">
    <source>
        <dbReference type="Proteomes" id="UP001314169"/>
    </source>
</evidence>
<protein>
    <submittedName>
        <fullName evidence="2">Uncharacterized protein</fullName>
    </submittedName>
</protein>
<accession>A0ABN9Z5H3</accession>
<evidence type="ECO:0000313" key="2">
    <source>
        <dbReference type="EMBL" id="CAK6433591.1"/>
    </source>
</evidence>
<proteinExistence type="predicted"/>
<dbReference type="EMBL" id="OY882867">
    <property type="protein sequence ID" value="CAK6433591.1"/>
    <property type="molecule type" value="Genomic_DNA"/>
</dbReference>
<dbReference type="Proteomes" id="UP001314169">
    <property type="component" value="Chromosome 10"/>
</dbReference>
<feature type="compositionally biased region" description="Gly residues" evidence="1">
    <location>
        <begin position="129"/>
        <end position="138"/>
    </location>
</feature>
<reference evidence="2" key="1">
    <citation type="submission" date="2023-12" db="EMBL/GenBank/DDBJ databases">
        <authorList>
            <person name="Brown T."/>
        </authorList>
    </citation>
    <scope>NUCLEOTIDE SEQUENCE</scope>
</reference>
<organism evidence="2 3">
    <name type="scientific">Pipistrellus nathusii</name>
    <name type="common">Nathusius' pipistrelle</name>
    <dbReference type="NCBI Taxonomy" id="59473"/>
    <lineage>
        <taxon>Eukaryota</taxon>
        <taxon>Metazoa</taxon>
        <taxon>Chordata</taxon>
        <taxon>Craniata</taxon>
        <taxon>Vertebrata</taxon>
        <taxon>Euteleostomi</taxon>
        <taxon>Mammalia</taxon>
        <taxon>Eutheria</taxon>
        <taxon>Laurasiatheria</taxon>
        <taxon>Chiroptera</taxon>
        <taxon>Yangochiroptera</taxon>
        <taxon>Vespertilionidae</taxon>
        <taxon>Pipistrellus</taxon>
    </lineage>
</organism>
<feature type="region of interest" description="Disordered" evidence="1">
    <location>
        <begin position="87"/>
        <end position="177"/>
    </location>
</feature>
<gene>
    <name evidence="2" type="ORF">MPIPNATIZW_LOCUS1897</name>
</gene>
<evidence type="ECO:0000256" key="1">
    <source>
        <dbReference type="SAM" id="MobiDB-lite"/>
    </source>
</evidence>
<name>A0ABN9Z5H3_PIPNA</name>
<sequence length="177" mass="18445">MNSPRDPNPPPRPRTDRALCLFLGGLLPVGAPAQSTFHPALQALQAQWAWGSAARAHRETEHCPICPPCCRHPCPCYPELDPARHDLGWAGGENSKDSAQPPPATSAASETSLKPPGSDPSSAALGRHNFGGTGGGGIEAEECPAWVQGSLAPSRTGHMETPPPPIRMAADRSGQAA</sequence>